<proteinExistence type="predicted"/>
<dbReference type="EMBL" id="JBBAXC010000019">
    <property type="protein sequence ID" value="MEI5909060.1"/>
    <property type="molecule type" value="Genomic_DNA"/>
</dbReference>
<dbReference type="Pfam" id="PF10740">
    <property type="entry name" value="DUF2529"/>
    <property type="match status" value="1"/>
</dbReference>
<dbReference type="Proteomes" id="UP001312865">
    <property type="component" value="Unassembled WGS sequence"/>
</dbReference>
<gene>
    <name evidence="2" type="ORF">WAK64_18580</name>
</gene>
<accession>A0ABU8HI86</accession>
<dbReference type="Gene3D" id="3.40.50.10490">
    <property type="entry name" value="Glucose-6-phosphate isomerase like protein, domain 1"/>
    <property type="match status" value="1"/>
</dbReference>
<reference evidence="2 3" key="1">
    <citation type="journal article" date="2018" name="J. Microbiol.">
        <title>Bacillus spongiae sp. nov., isolated from sponge of Jeju Island.</title>
        <authorList>
            <person name="Lee G.E."/>
            <person name="Im W.T."/>
            <person name="Park J.S."/>
        </authorList>
    </citation>
    <scope>NUCLEOTIDE SEQUENCE [LARGE SCALE GENOMIC DNA]</scope>
    <source>
        <strain evidence="2 3">135PIL107-10</strain>
    </source>
</reference>
<evidence type="ECO:0000313" key="3">
    <source>
        <dbReference type="Proteomes" id="UP001312865"/>
    </source>
</evidence>
<comment type="caution">
    <text evidence="2">The sequence shown here is derived from an EMBL/GenBank/DDBJ whole genome shotgun (WGS) entry which is preliminary data.</text>
</comment>
<keyword evidence="3" id="KW-1185">Reference proteome</keyword>
<feature type="domain" description="DUF2529" evidence="1">
    <location>
        <begin position="1"/>
        <end position="167"/>
    </location>
</feature>
<dbReference type="InterPro" id="IPR019676">
    <property type="entry name" value="DUF2529"/>
</dbReference>
<evidence type="ECO:0000259" key="1">
    <source>
        <dbReference type="Pfam" id="PF10740"/>
    </source>
</evidence>
<name>A0ABU8HI86_9BACI</name>
<organism evidence="2 3">
    <name type="scientific">Bacillus spongiae</name>
    <dbReference type="NCBI Taxonomy" id="2683610"/>
    <lineage>
        <taxon>Bacteria</taxon>
        <taxon>Bacillati</taxon>
        <taxon>Bacillota</taxon>
        <taxon>Bacilli</taxon>
        <taxon>Bacillales</taxon>
        <taxon>Bacillaceae</taxon>
        <taxon>Bacillus</taxon>
    </lineage>
</organism>
<protein>
    <submittedName>
        <fullName evidence="2">DUF2529 domain-containing protein</fullName>
    </submittedName>
</protein>
<evidence type="ECO:0000313" key="2">
    <source>
        <dbReference type="EMBL" id="MEI5909060.1"/>
    </source>
</evidence>
<sequence>MMKMFSTQLNGLFNRISSKGEFLIEDGARLLAQATVGEGRTFLKGFAELEGVVLEATSGAEPLKGAYPLKNIDELTSADRVLLFSRFSNDQDAVKLAYALQDRGVEFVAVSGKVEGEETLQNLATIHIDTMLTKGLLPDESGNRIGFPSSMAGLYIYFALKFTLDEMVEEYLELD</sequence>
<dbReference type="RefSeq" id="WP_336588506.1">
    <property type="nucleotide sequence ID" value="NZ_JBBAXC010000019.1"/>
</dbReference>